<dbReference type="Gene3D" id="3.90.79.10">
    <property type="entry name" value="Nucleoside Triphosphate Pyrophosphohydrolase"/>
    <property type="match status" value="1"/>
</dbReference>
<dbReference type="Proteomes" id="UP000838763">
    <property type="component" value="Unassembled WGS sequence"/>
</dbReference>
<evidence type="ECO:0000259" key="10">
    <source>
        <dbReference type="PROSITE" id="PS51462"/>
    </source>
</evidence>
<dbReference type="Pfam" id="PF01423">
    <property type="entry name" value="LSM"/>
    <property type="match status" value="1"/>
</dbReference>
<evidence type="ECO:0000256" key="5">
    <source>
        <dbReference type="ARBA" id="ARBA00022884"/>
    </source>
</evidence>
<feature type="region of interest" description="Disordered" evidence="9">
    <location>
        <begin position="93"/>
        <end position="118"/>
    </location>
</feature>
<dbReference type="FunFam" id="2.30.30.100:FF:000036">
    <property type="entry name" value="U6 snRNA-associated Sm-like protein LSm3"/>
    <property type="match status" value="1"/>
</dbReference>
<name>A0A9P1HC30_9PEZI</name>
<dbReference type="OrthoDB" id="276276at2759"/>
<dbReference type="SMART" id="SM00651">
    <property type="entry name" value="Sm"/>
    <property type="match status" value="1"/>
</dbReference>
<comment type="similarity">
    <text evidence="2">Belongs to the snRNP Sm proteins family.</text>
</comment>
<evidence type="ECO:0000256" key="3">
    <source>
        <dbReference type="ARBA" id="ARBA00022664"/>
    </source>
</evidence>
<evidence type="ECO:0000313" key="12">
    <source>
        <dbReference type="EMBL" id="CAI4219020.1"/>
    </source>
</evidence>
<dbReference type="GO" id="GO:0120114">
    <property type="term" value="C:Sm-like protein family complex"/>
    <property type="evidence" value="ECO:0007669"/>
    <property type="project" value="UniProtKB-ARBA"/>
</dbReference>
<dbReference type="SUPFAM" id="SSF50182">
    <property type="entry name" value="Sm-like ribonucleoproteins"/>
    <property type="match status" value="1"/>
</dbReference>
<comment type="subcellular location">
    <subcellularLocation>
        <location evidence="1">Nucleus</location>
    </subcellularLocation>
</comment>
<dbReference type="PANTHER" id="PTHR13110">
    <property type="entry name" value="U6 SNRNA-ASSOCIATED SM-LIKE PROTEIN LSM3"/>
    <property type="match status" value="1"/>
</dbReference>
<proteinExistence type="inferred from homology"/>
<dbReference type="InterPro" id="IPR010920">
    <property type="entry name" value="LSM_dom_sf"/>
</dbReference>
<reference evidence="12" key="1">
    <citation type="submission" date="2022-11" db="EMBL/GenBank/DDBJ databases">
        <authorList>
            <person name="Scott C."/>
            <person name="Bruce N."/>
        </authorList>
    </citation>
    <scope>NUCLEOTIDE SEQUENCE</scope>
</reference>
<dbReference type="EMBL" id="CALLCH030000019">
    <property type="protein sequence ID" value="CAI4219020.1"/>
    <property type="molecule type" value="Genomic_DNA"/>
</dbReference>
<dbReference type="Gene3D" id="2.30.30.100">
    <property type="match status" value="1"/>
</dbReference>
<keyword evidence="8" id="KW-0687">Ribonucleoprotein</keyword>
<keyword evidence="6" id="KW-0508">mRNA splicing</keyword>
<evidence type="ECO:0000256" key="6">
    <source>
        <dbReference type="ARBA" id="ARBA00023187"/>
    </source>
</evidence>
<evidence type="ECO:0000313" key="13">
    <source>
        <dbReference type="Proteomes" id="UP000838763"/>
    </source>
</evidence>
<evidence type="ECO:0000256" key="4">
    <source>
        <dbReference type="ARBA" id="ARBA00022728"/>
    </source>
</evidence>
<dbReference type="GO" id="GO:0003723">
    <property type="term" value="F:RNA binding"/>
    <property type="evidence" value="ECO:0007669"/>
    <property type="project" value="UniProtKB-KW"/>
</dbReference>
<dbReference type="InterPro" id="IPR000086">
    <property type="entry name" value="NUDIX_hydrolase_dom"/>
</dbReference>
<dbReference type="GO" id="GO:0005681">
    <property type="term" value="C:spliceosomal complex"/>
    <property type="evidence" value="ECO:0007669"/>
    <property type="project" value="UniProtKB-KW"/>
</dbReference>
<comment type="caution">
    <text evidence="12">The sequence shown here is derived from an EMBL/GenBank/DDBJ whole genome shotgun (WGS) entry which is preliminary data.</text>
</comment>
<keyword evidence="7" id="KW-0539">Nucleus</keyword>
<dbReference type="InterPro" id="IPR034105">
    <property type="entry name" value="Lsm3"/>
</dbReference>
<keyword evidence="3" id="KW-0507">mRNA processing</keyword>
<feature type="domain" description="Nudix hydrolase" evidence="10">
    <location>
        <begin position="151"/>
        <end position="285"/>
    </location>
</feature>
<dbReference type="AlphaFoldDB" id="A0A9P1HC30"/>
<dbReference type="SUPFAM" id="SSF55811">
    <property type="entry name" value="Nudix"/>
    <property type="match status" value="1"/>
</dbReference>
<evidence type="ECO:0000256" key="8">
    <source>
        <dbReference type="ARBA" id="ARBA00023274"/>
    </source>
</evidence>
<dbReference type="PROSITE" id="PS51462">
    <property type="entry name" value="NUDIX"/>
    <property type="match status" value="1"/>
</dbReference>
<keyword evidence="4" id="KW-0747">Spliceosome</keyword>
<dbReference type="InterPro" id="IPR040002">
    <property type="entry name" value="Sm-like_LSM3"/>
</dbReference>
<dbReference type="CDD" id="cd02883">
    <property type="entry name" value="NUDIX_Hydrolase"/>
    <property type="match status" value="1"/>
</dbReference>
<keyword evidence="13" id="KW-1185">Reference proteome</keyword>
<keyword evidence="5" id="KW-0694">RNA-binding</keyword>
<protein>
    <recommendedName>
        <fullName evidence="14">LSM domain-containing protein</fullName>
    </recommendedName>
</protein>
<organism evidence="12 13">
    <name type="scientific">Parascedosporium putredinis</name>
    <dbReference type="NCBI Taxonomy" id="1442378"/>
    <lineage>
        <taxon>Eukaryota</taxon>
        <taxon>Fungi</taxon>
        <taxon>Dikarya</taxon>
        <taxon>Ascomycota</taxon>
        <taxon>Pezizomycotina</taxon>
        <taxon>Sordariomycetes</taxon>
        <taxon>Hypocreomycetidae</taxon>
        <taxon>Microascales</taxon>
        <taxon>Microascaceae</taxon>
        <taxon>Parascedosporium</taxon>
    </lineage>
</organism>
<feature type="domain" description="Sm" evidence="11">
    <location>
        <begin position="13"/>
        <end position="97"/>
    </location>
</feature>
<evidence type="ECO:0000256" key="1">
    <source>
        <dbReference type="ARBA" id="ARBA00004123"/>
    </source>
</evidence>
<feature type="compositionally biased region" description="Basic residues" evidence="9">
    <location>
        <begin position="95"/>
        <end position="106"/>
    </location>
</feature>
<dbReference type="PROSITE" id="PS52002">
    <property type="entry name" value="SM"/>
    <property type="match status" value="1"/>
</dbReference>
<sequence length="285" mass="31736">MADVGDESNLVSEPLDLVRLLLDEVVFIKLRGDRELKGKLYGYDSHCNIVLGDVEETIYVVDDDEEPDAEPKTISRKAEMLFVRGDSVVLISPHHPAHPRLRSRRRASQDPISTSAPPARAVPQFQLTFDPSLAAWNKSVQQWAADNDKHFDGLAVGAHVYDPAGRVLLVQRAAGDSMPNLWEVPGGAADAEDPTLFKAAARELWEETGLRARHLARVITEGRDRAPGSVFTNSRGTKILCKFSFEIEVESCEEVQIDPNEHQAYVWASEEEVRAGRRGRSARFL</sequence>
<dbReference type="CDD" id="cd01730">
    <property type="entry name" value="LSm3"/>
    <property type="match status" value="1"/>
</dbReference>
<evidence type="ECO:0000256" key="2">
    <source>
        <dbReference type="ARBA" id="ARBA00006850"/>
    </source>
</evidence>
<evidence type="ECO:0000259" key="11">
    <source>
        <dbReference type="PROSITE" id="PS52002"/>
    </source>
</evidence>
<evidence type="ECO:0000256" key="9">
    <source>
        <dbReference type="SAM" id="MobiDB-lite"/>
    </source>
</evidence>
<dbReference type="InterPro" id="IPR001163">
    <property type="entry name" value="Sm_dom_euk/arc"/>
</dbReference>
<gene>
    <name evidence="12" type="ORF">PPNO1_LOCUS8591</name>
</gene>
<dbReference type="InterPro" id="IPR047575">
    <property type="entry name" value="Sm"/>
</dbReference>
<dbReference type="GO" id="GO:0000398">
    <property type="term" value="P:mRNA splicing, via spliceosome"/>
    <property type="evidence" value="ECO:0007669"/>
    <property type="project" value="InterPro"/>
</dbReference>
<evidence type="ECO:0000256" key="7">
    <source>
        <dbReference type="ARBA" id="ARBA00023242"/>
    </source>
</evidence>
<dbReference type="InterPro" id="IPR015797">
    <property type="entry name" value="NUDIX_hydrolase-like_dom_sf"/>
</dbReference>
<dbReference type="Pfam" id="PF00293">
    <property type="entry name" value="NUDIX"/>
    <property type="match status" value="1"/>
</dbReference>
<accession>A0A9P1HC30</accession>
<evidence type="ECO:0008006" key="14">
    <source>
        <dbReference type="Google" id="ProtNLM"/>
    </source>
</evidence>